<sequence>MDSKKSNKITEIVRLQQILKKWKNLATKNTTTTSSSKSNKFLKKTLSFSESSKSSSSTAANNDVVPKGYLAVLCVGEELKRFVIPTDYLGHRAFRILLKEAEEVFGFQQEGILKIPCQVPVFENILKMMAEPDKRDTPADVFRLHDFETDDITLDNTTSNIAADSKLKPSTRAHHHHPPQMCI</sequence>
<keyword evidence="4" id="KW-1185">Reference proteome</keyword>
<reference evidence="3 4" key="1">
    <citation type="submission" date="2024-11" db="EMBL/GenBank/DDBJ databases">
        <title>A near-complete genome assembly of Cinchona calisaya.</title>
        <authorList>
            <person name="Lian D.C."/>
            <person name="Zhao X.W."/>
            <person name="Wei L."/>
        </authorList>
    </citation>
    <scope>NUCLEOTIDE SEQUENCE [LARGE SCALE GENOMIC DNA]</scope>
    <source>
        <tissue evidence="3">Nenye</tissue>
    </source>
</reference>
<feature type="compositionally biased region" description="Basic residues" evidence="2">
    <location>
        <begin position="169"/>
        <end position="183"/>
    </location>
</feature>
<accession>A0ABD3AD51</accession>
<comment type="similarity">
    <text evidence="1">Belongs to the ARG7 family.</text>
</comment>
<feature type="region of interest" description="Disordered" evidence="2">
    <location>
        <begin position="163"/>
        <end position="183"/>
    </location>
</feature>
<dbReference type="Proteomes" id="UP001630127">
    <property type="component" value="Unassembled WGS sequence"/>
</dbReference>
<evidence type="ECO:0000313" key="3">
    <source>
        <dbReference type="EMBL" id="KAL3528475.1"/>
    </source>
</evidence>
<gene>
    <name evidence="3" type="ORF">ACH5RR_007797</name>
</gene>
<dbReference type="AlphaFoldDB" id="A0ABD3AD51"/>
<dbReference type="PANTHER" id="PTHR31374">
    <property type="entry name" value="AUXIN-INDUCED PROTEIN-LIKE-RELATED"/>
    <property type="match status" value="1"/>
</dbReference>
<proteinExistence type="inferred from homology"/>
<evidence type="ECO:0000256" key="2">
    <source>
        <dbReference type="SAM" id="MobiDB-lite"/>
    </source>
</evidence>
<dbReference type="PANTHER" id="PTHR31374:SF6">
    <property type="entry name" value="OS04G0608300 PROTEIN"/>
    <property type="match status" value="1"/>
</dbReference>
<protein>
    <submittedName>
        <fullName evidence="3">Uncharacterized protein</fullName>
    </submittedName>
</protein>
<dbReference type="InterPro" id="IPR003676">
    <property type="entry name" value="SAUR_fam"/>
</dbReference>
<comment type="caution">
    <text evidence="3">The sequence shown here is derived from an EMBL/GenBank/DDBJ whole genome shotgun (WGS) entry which is preliminary data.</text>
</comment>
<dbReference type="Pfam" id="PF02519">
    <property type="entry name" value="Auxin_inducible"/>
    <property type="match status" value="1"/>
</dbReference>
<evidence type="ECO:0000313" key="4">
    <source>
        <dbReference type="Proteomes" id="UP001630127"/>
    </source>
</evidence>
<evidence type="ECO:0000256" key="1">
    <source>
        <dbReference type="ARBA" id="ARBA00006974"/>
    </source>
</evidence>
<organism evidence="3 4">
    <name type="scientific">Cinchona calisaya</name>
    <dbReference type="NCBI Taxonomy" id="153742"/>
    <lineage>
        <taxon>Eukaryota</taxon>
        <taxon>Viridiplantae</taxon>
        <taxon>Streptophyta</taxon>
        <taxon>Embryophyta</taxon>
        <taxon>Tracheophyta</taxon>
        <taxon>Spermatophyta</taxon>
        <taxon>Magnoliopsida</taxon>
        <taxon>eudicotyledons</taxon>
        <taxon>Gunneridae</taxon>
        <taxon>Pentapetalae</taxon>
        <taxon>asterids</taxon>
        <taxon>lamiids</taxon>
        <taxon>Gentianales</taxon>
        <taxon>Rubiaceae</taxon>
        <taxon>Cinchonoideae</taxon>
        <taxon>Cinchoneae</taxon>
        <taxon>Cinchona</taxon>
    </lineage>
</organism>
<name>A0ABD3AD51_9GENT</name>
<dbReference type="EMBL" id="JBJUIK010000004">
    <property type="protein sequence ID" value="KAL3528475.1"/>
    <property type="molecule type" value="Genomic_DNA"/>
</dbReference>